<evidence type="ECO:0000256" key="5">
    <source>
        <dbReference type="PROSITE-ProRule" id="PRU00205"/>
    </source>
</evidence>
<dbReference type="EMBL" id="RXIC02000025">
    <property type="protein sequence ID" value="KAB1206145.1"/>
    <property type="molecule type" value="Genomic_DNA"/>
</dbReference>
<dbReference type="SMART" id="SM00724">
    <property type="entry name" value="TLC"/>
    <property type="match status" value="1"/>
</dbReference>
<keyword evidence="9" id="KW-1185">Reference proteome</keyword>
<evidence type="ECO:0000313" key="8">
    <source>
        <dbReference type="EMBL" id="KAB1206145.1"/>
    </source>
</evidence>
<dbReference type="AlphaFoldDB" id="A0A6A1V0F8"/>
<evidence type="ECO:0000256" key="2">
    <source>
        <dbReference type="ARBA" id="ARBA00022692"/>
    </source>
</evidence>
<evidence type="ECO:0000256" key="3">
    <source>
        <dbReference type="ARBA" id="ARBA00022989"/>
    </source>
</evidence>
<keyword evidence="3 6" id="KW-1133">Transmembrane helix</keyword>
<comment type="caution">
    <text evidence="8">The sequence shown here is derived from an EMBL/GenBank/DDBJ whole genome shotgun (WGS) entry which is preliminary data.</text>
</comment>
<feature type="transmembrane region" description="Helical" evidence="6">
    <location>
        <begin position="180"/>
        <end position="198"/>
    </location>
</feature>
<feature type="transmembrane region" description="Helical" evidence="6">
    <location>
        <begin position="38"/>
        <end position="59"/>
    </location>
</feature>
<feature type="transmembrane region" description="Helical" evidence="6">
    <location>
        <begin position="219"/>
        <end position="242"/>
    </location>
</feature>
<evidence type="ECO:0000256" key="6">
    <source>
        <dbReference type="SAM" id="Phobius"/>
    </source>
</evidence>
<dbReference type="GO" id="GO:0097035">
    <property type="term" value="P:regulation of membrane lipid distribution"/>
    <property type="evidence" value="ECO:0007669"/>
    <property type="project" value="TreeGrafter"/>
</dbReference>
<sequence length="299" mass="34460">MVRTTREENKVGAFFLATLVLWLISVVFEIVFNKRKELLCVIAGCCFFQTANWVIRSFLSPDPLFVNTSVSLLHSSITSASGVFSLMTQLLFVFPILVVFILVNQCLTNRSNGMFEHSQLFGGTWPWAYPTLCFSCGYFAYDQWDMLRYRLYSGWIPAILVHHLILLICFTLALYRNITVNYLILTLICELHSIFLHVRKVRRMAGIRDAKSNIVRIEWVLNWVTFILARFIAHVLITVKLLRDAHKFGKGVELPLALFGMAGMNLLNVFLGMDLFNAFRREKNSRANDHRRHNGLKEG</sequence>
<organism evidence="8 9">
    <name type="scientific">Morella rubra</name>
    <name type="common">Chinese bayberry</name>
    <dbReference type="NCBI Taxonomy" id="262757"/>
    <lineage>
        <taxon>Eukaryota</taxon>
        <taxon>Viridiplantae</taxon>
        <taxon>Streptophyta</taxon>
        <taxon>Embryophyta</taxon>
        <taxon>Tracheophyta</taxon>
        <taxon>Spermatophyta</taxon>
        <taxon>Magnoliopsida</taxon>
        <taxon>eudicotyledons</taxon>
        <taxon>Gunneridae</taxon>
        <taxon>Pentapetalae</taxon>
        <taxon>rosids</taxon>
        <taxon>fabids</taxon>
        <taxon>Fagales</taxon>
        <taxon>Myricaceae</taxon>
        <taxon>Morella</taxon>
    </lineage>
</organism>
<feature type="transmembrane region" description="Helical" evidence="6">
    <location>
        <begin position="12"/>
        <end position="31"/>
    </location>
</feature>
<evidence type="ECO:0000259" key="7">
    <source>
        <dbReference type="PROSITE" id="PS50922"/>
    </source>
</evidence>
<dbReference type="OrthoDB" id="10266980at2759"/>
<dbReference type="GO" id="GO:0071709">
    <property type="term" value="P:membrane assembly"/>
    <property type="evidence" value="ECO:0007669"/>
    <property type="project" value="TreeGrafter"/>
</dbReference>
<dbReference type="PANTHER" id="PTHR13439">
    <property type="entry name" value="CT120 PROTEIN"/>
    <property type="match status" value="1"/>
</dbReference>
<protein>
    <submittedName>
        <fullName evidence="8">TLC domain-containing protein 2</fullName>
    </submittedName>
</protein>
<feature type="domain" description="TLC" evidence="7">
    <location>
        <begin position="60"/>
        <end position="293"/>
    </location>
</feature>
<evidence type="ECO:0000256" key="4">
    <source>
        <dbReference type="ARBA" id="ARBA00023136"/>
    </source>
</evidence>
<dbReference type="InterPro" id="IPR006634">
    <property type="entry name" value="TLC-dom"/>
</dbReference>
<dbReference type="InterPro" id="IPR050846">
    <property type="entry name" value="TLCD"/>
</dbReference>
<dbReference type="Proteomes" id="UP000516437">
    <property type="component" value="Chromosome 7"/>
</dbReference>
<dbReference type="GO" id="GO:0007009">
    <property type="term" value="P:plasma membrane organization"/>
    <property type="evidence" value="ECO:0007669"/>
    <property type="project" value="TreeGrafter"/>
</dbReference>
<name>A0A6A1V0F8_9ROSI</name>
<evidence type="ECO:0000313" key="9">
    <source>
        <dbReference type="Proteomes" id="UP000516437"/>
    </source>
</evidence>
<gene>
    <name evidence="8" type="ORF">CJ030_MR7G014290</name>
</gene>
<reference evidence="8 9" key="1">
    <citation type="journal article" date="2019" name="Plant Biotechnol. J.">
        <title>The red bayberry genome and genetic basis of sex determination.</title>
        <authorList>
            <person name="Jia H.M."/>
            <person name="Jia H.J."/>
            <person name="Cai Q.L."/>
            <person name="Wang Y."/>
            <person name="Zhao H.B."/>
            <person name="Yang W.F."/>
            <person name="Wang G.Y."/>
            <person name="Li Y.H."/>
            <person name="Zhan D.L."/>
            <person name="Shen Y.T."/>
            <person name="Niu Q.F."/>
            <person name="Chang L."/>
            <person name="Qiu J."/>
            <person name="Zhao L."/>
            <person name="Xie H.B."/>
            <person name="Fu W.Y."/>
            <person name="Jin J."/>
            <person name="Li X.W."/>
            <person name="Jiao Y."/>
            <person name="Zhou C.C."/>
            <person name="Tu T."/>
            <person name="Chai C.Y."/>
            <person name="Gao J.L."/>
            <person name="Fan L.J."/>
            <person name="van de Weg E."/>
            <person name="Wang J.Y."/>
            <person name="Gao Z.S."/>
        </authorList>
    </citation>
    <scope>NUCLEOTIDE SEQUENCE [LARGE SCALE GENOMIC DNA]</scope>
    <source>
        <tissue evidence="8">Leaves</tissue>
    </source>
</reference>
<comment type="subcellular location">
    <subcellularLocation>
        <location evidence="1">Membrane</location>
        <topology evidence="1">Multi-pass membrane protein</topology>
    </subcellularLocation>
</comment>
<feature type="transmembrane region" description="Helical" evidence="6">
    <location>
        <begin position="79"/>
        <end position="103"/>
    </location>
</feature>
<dbReference type="PROSITE" id="PS50922">
    <property type="entry name" value="TLC"/>
    <property type="match status" value="1"/>
</dbReference>
<proteinExistence type="predicted"/>
<dbReference type="GO" id="GO:0005886">
    <property type="term" value="C:plasma membrane"/>
    <property type="evidence" value="ECO:0007669"/>
    <property type="project" value="TreeGrafter"/>
</dbReference>
<dbReference type="GO" id="GO:0055091">
    <property type="term" value="P:phospholipid homeostasis"/>
    <property type="evidence" value="ECO:0007669"/>
    <property type="project" value="TreeGrafter"/>
</dbReference>
<evidence type="ECO:0000256" key="1">
    <source>
        <dbReference type="ARBA" id="ARBA00004141"/>
    </source>
</evidence>
<keyword evidence="2 5" id="KW-0812">Transmembrane</keyword>
<dbReference type="PANTHER" id="PTHR13439:SF4">
    <property type="entry name" value="TLC DOMAIN-CONTAINING PROTEIN"/>
    <property type="match status" value="1"/>
</dbReference>
<feature type="transmembrane region" description="Helical" evidence="6">
    <location>
        <begin position="254"/>
        <end position="276"/>
    </location>
</feature>
<feature type="transmembrane region" description="Helical" evidence="6">
    <location>
        <begin position="155"/>
        <end position="174"/>
    </location>
</feature>
<dbReference type="Pfam" id="PF03798">
    <property type="entry name" value="TRAM_LAG1_CLN8"/>
    <property type="match status" value="1"/>
</dbReference>
<keyword evidence="4 5" id="KW-0472">Membrane</keyword>
<accession>A0A6A1V0F8</accession>